<keyword evidence="3 5" id="KW-1133">Transmembrane helix</keyword>
<evidence type="ECO:0000256" key="2">
    <source>
        <dbReference type="ARBA" id="ARBA00022692"/>
    </source>
</evidence>
<feature type="domain" description="Lipopolysaccharide assembly protein A" evidence="6">
    <location>
        <begin position="11"/>
        <end position="73"/>
    </location>
</feature>
<protein>
    <submittedName>
        <fullName evidence="7">DUF1049 domain-containing protein</fullName>
    </submittedName>
</protein>
<evidence type="ECO:0000256" key="3">
    <source>
        <dbReference type="ARBA" id="ARBA00022989"/>
    </source>
</evidence>
<gene>
    <name evidence="7" type="ORF">C3L24_02745</name>
</gene>
<evidence type="ECO:0000256" key="5">
    <source>
        <dbReference type="SAM" id="Phobius"/>
    </source>
</evidence>
<dbReference type="Pfam" id="PF06305">
    <property type="entry name" value="LapA_dom"/>
    <property type="match status" value="1"/>
</dbReference>
<dbReference type="AlphaFoldDB" id="A0A6N4E6K8"/>
<feature type="transmembrane region" description="Helical" evidence="5">
    <location>
        <begin position="30"/>
        <end position="54"/>
    </location>
</feature>
<reference evidence="7 8" key="1">
    <citation type="submission" date="2018-01" db="EMBL/GenBank/DDBJ databases">
        <title>Novel co-symbiosis in the lucinid bivalve Phacoides pectinatus.</title>
        <authorList>
            <person name="Lim S.J."/>
            <person name="Davis B.G."/>
            <person name="Gill D.E."/>
            <person name="Engel A.S."/>
            <person name="Anderson L.C."/>
            <person name="Campbell B.J."/>
        </authorList>
    </citation>
    <scope>NUCLEOTIDE SEQUENCE [LARGE SCALE GENOMIC DNA]</scope>
    <source>
        <strain evidence="7">N3_P5</strain>
    </source>
</reference>
<comment type="caution">
    <text evidence="7">The sequence shown here is derived from an EMBL/GenBank/DDBJ whole genome shotgun (WGS) entry which is preliminary data.</text>
</comment>
<accession>A0A6N4E6K8</accession>
<name>A0A6N4E6K8_9GAMM</name>
<dbReference type="Proteomes" id="UP000250928">
    <property type="component" value="Unassembled WGS sequence"/>
</dbReference>
<evidence type="ECO:0000256" key="4">
    <source>
        <dbReference type="ARBA" id="ARBA00023136"/>
    </source>
</evidence>
<evidence type="ECO:0000259" key="6">
    <source>
        <dbReference type="Pfam" id="PF06305"/>
    </source>
</evidence>
<evidence type="ECO:0000313" key="7">
    <source>
        <dbReference type="EMBL" id="PUE04648.1"/>
    </source>
</evidence>
<dbReference type="EMBL" id="PQCO01000115">
    <property type="protein sequence ID" value="PUE04648.1"/>
    <property type="molecule type" value="Genomic_DNA"/>
</dbReference>
<dbReference type="InterPro" id="IPR010445">
    <property type="entry name" value="LapA_dom"/>
</dbReference>
<keyword evidence="4 5" id="KW-0472">Membrane</keyword>
<organism evidence="7 8">
    <name type="scientific">Candidatus Sedimenticola endophacoides</name>
    <dbReference type="NCBI Taxonomy" id="2548426"/>
    <lineage>
        <taxon>Bacteria</taxon>
        <taxon>Pseudomonadati</taxon>
        <taxon>Pseudomonadota</taxon>
        <taxon>Gammaproteobacteria</taxon>
        <taxon>Chromatiales</taxon>
        <taxon>Sedimenticolaceae</taxon>
        <taxon>Sedimenticola</taxon>
    </lineage>
</organism>
<proteinExistence type="predicted"/>
<keyword evidence="1" id="KW-1003">Cell membrane</keyword>
<evidence type="ECO:0000313" key="8">
    <source>
        <dbReference type="Proteomes" id="UP000250928"/>
    </source>
</evidence>
<sequence length="82" mass="8768">MVVGGAFATINAGVVTLDYYFASVTLPLSVVLLGAVAFGALLGCLAMLGSLFRLKRENSELVRKSRLANQELNNLRSIPIKD</sequence>
<keyword evidence="2 5" id="KW-0812">Transmembrane</keyword>
<dbReference type="GO" id="GO:0005886">
    <property type="term" value="C:plasma membrane"/>
    <property type="evidence" value="ECO:0007669"/>
    <property type="project" value="InterPro"/>
</dbReference>
<evidence type="ECO:0000256" key="1">
    <source>
        <dbReference type="ARBA" id="ARBA00022475"/>
    </source>
</evidence>